<dbReference type="Proteomes" id="UP000023152">
    <property type="component" value="Unassembled WGS sequence"/>
</dbReference>
<protein>
    <submittedName>
        <fullName evidence="1">Uncharacterized protein</fullName>
    </submittedName>
</protein>
<comment type="caution">
    <text evidence="1">The sequence shown here is derived from an EMBL/GenBank/DDBJ whole genome shotgun (WGS) entry which is preliminary data.</text>
</comment>
<dbReference type="AlphaFoldDB" id="X6LBN6"/>
<sequence length="156" mass="18403">KSSLEFNVSIQWYNEIDIKETRAKWACLILNHTWHFRTMDQLNRDELSNCISVNESKNIQMSLSIINYLLIVQCSIEFNSFYVIWKSIDNITHKEPLNPYSITFKQGIQHLQHTLQMRDHFISGRDELISFECKFDKCKPAISSKISKIPKMNDSD</sequence>
<feature type="non-terminal residue" evidence="1">
    <location>
        <position position="1"/>
    </location>
</feature>
<dbReference type="EMBL" id="ASPP01044048">
    <property type="protein sequence ID" value="ETN99402.1"/>
    <property type="molecule type" value="Genomic_DNA"/>
</dbReference>
<feature type="non-terminal residue" evidence="1">
    <location>
        <position position="156"/>
    </location>
</feature>
<evidence type="ECO:0000313" key="1">
    <source>
        <dbReference type="EMBL" id="ETN99402.1"/>
    </source>
</evidence>
<gene>
    <name evidence="1" type="ORF">RFI_38079</name>
</gene>
<evidence type="ECO:0000313" key="2">
    <source>
        <dbReference type="Proteomes" id="UP000023152"/>
    </source>
</evidence>
<accession>X6LBN6</accession>
<name>X6LBN6_RETFI</name>
<keyword evidence="2" id="KW-1185">Reference proteome</keyword>
<reference evidence="1 2" key="1">
    <citation type="journal article" date="2013" name="Curr. Biol.">
        <title>The Genome of the Foraminiferan Reticulomyxa filosa.</title>
        <authorList>
            <person name="Glockner G."/>
            <person name="Hulsmann N."/>
            <person name="Schleicher M."/>
            <person name="Noegel A.A."/>
            <person name="Eichinger L."/>
            <person name="Gallinger C."/>
            <person name="Pawlowski J."/>
            <person name="Sierra R."/>
            <person name="Euteneuer U."/>
            <person name="Pillet L."/>
            <person name="Moustafa A."/>
            <person name="Platzer M."/>
            <person name="Groth M."/>
            <person name="Szafranski K."/>
            <person name="Schliwa M."/>
        </authorList>
    </citation>
    <scope>NUCLEOTIDE SEQUENCE [LARGE SCALE GENOMIC DNA]</scope>
</reference>
<proteinExistence type="predicted"/>
<organism evidence="1 2">
    <name type="scientific">Reticulomyxa filosa</name>
    <dbReference type="NCBI Taxonomy" id="46433"/>
    <lineage>
        <taxon>Eukaryota</taxon>
        <taxon>Sar</taxon>
        <taxon>Rhizaria</taxon>
        <taxon>Retaria</taxon>
        <taxon>Foraminifera</taxon>
        <taxon>Monothalamids</taxon>
        <taxon>Reticulomyxidae</taxon>
        <taxon>Reticulomyxa</taxon>
    </lineage>
</organism>